<gene>
    <name evidence="2" type="ORF">GFSPODELE1_LOCUS9114</name>
</gene>
<feature type="chain" id="PRO_5045941754" evidence="1">
    <location>
        <begin position="17"/>
        <end position="306"/>
    </location>
</feature>
<protein>
    <submittedName>
        <fullName evidence="2">Uncharacterized protein</fullName>
    </submittedName>
</protein>
<keyword evidence="1" id="KW-0732">Signal</keyword>
<proteinExistence type="predicted"/>
<feature type="signal peptide" evidence="1">
    <location>
        <begin position="1"/>
        <end position="16"/>
    </location>
</feature>
<keyword evidence="3" id="KW-1185">Reference proteome</keyword>
<sequence length="306" mass="33000">MSLFFLLLCIPSLSNAHSPDFRRMPPNPFLRRSNVPPEGYYNPLDKGGSMLTQVPVTFPAGLGEPLNAIISGFSDSDVLKDQETDGGLRNYFLSFGYSSECLGQHLGDDQAANLGDGNGTKNETAVIRWNYGDPQLGSCRETIEGGGHFRFWVQDGDDADSGALFLAVSYELPLSLQHDIIPNGYNLGRDWMIGNATSQSSLIPTTELTNASTYSGQTSFDGYTYQTDVKYVSGLLSNSSNGINHYLSVGTNGAPAIDGLIAVMQVKIVSRPEKSSTIRISPPQSLRLLSCLYALVAVAPLLSLSL</sequence>
<reference evidence="3" key="1">
    <citation type="submission" date="2024-04" db="EMBL/GenBank/DDBJ databases">
        <authorList>
            <person name="Shaw F."/>
            <person name="Minotto A."/>
        </authorList>
    </citation>
    <scope>NUCLEOTIDE SEQUENCE [LARGE SCALE GENOMIC DNA]</scope>
</reference>
<evidence type="ECO:0000256" key="1">
    <source>
        <dbReference type="SAM" id="SignalP"/>
    </source>
</evidence>
<organism evidence="2 3">
    <name type="scientific">Somion occarium</name>
    <dbReference type="NCBI Taxonomy" id="3059160"/>
    <lineage>
        <taxon>Eukaryota</taxon>
        <taxon>Fungi</taxon>
        <taxon>Dikarya</taxon>
        <taxon>Basidiomycota</taxon>
        <taxon>Agaricomycotina</taxon>
        <taxon>Agaricomycetes</taxon>
        <taxon>Polyporales</taxon>
        <taxon>Cerrenaceae</taxon>
        <taxon>Somion</taxon>
    </lineage>
</organism>
<name>A0ABP1DZ23_9APHY</name>
<dbReference type="Proteomes" id="UP001497453">
    <property type="component" value="Chromosome 7"/>
</dbReference>
<accession>A0ABP1DZ23</accession>
<dbReference type="EMBL" id="OZ037950">
    <property type="protein sequence ID" value="CAL1713027.1"/>
    <property type="molecule type" value="Genomic_DNA"/>
</dbReference>
<evidence type="ECO:0000313" key="2">
    <source>
        <dbReference type="EMBL" id="CAL1713027.1"/>
    </source>
</evidence>
<evidence type="ECO:0000313" key="3">
    <source>
        <dbReference type="Proteomes" id="UP001497453"/>
    </source>
</evidence>